<dbReference type="STRING" id="1447782.SAMN05444417_2092"/>
<dbReference type="Proteomes" id="UP000184292">
    <property type="component" value="Unassembled WGS sequence"/>
</dbReference>
<keyword evidence="1" id="KW-0472">Membrane</keyword>
<name>A0A1M6ENI0_9RHOB</name>
<dbReference type="RefSeq" id="WP_073329601.1">
    <property type="nucleotide sequence ID" value="NZ_FQYO01000003.1"/>
</dbReference>
<protein>
    <submittedName>
        <fullName evidence="2">Uncharacterized protein</fullName>
    </submittedName>
</protein>
<evidence type="ECO:0000313" key="2">
    <source>
        <dbReference type="EMBL" id="SHI87065.1"/>
    </source>
</evidence>
<accession>A0A1M6ENI0</accession>
<keyword evidence="1" id="KW-1133">Transmembrane helix</keyword>
<keyword evidence="1" id="KW-0812">Transmembrane</keyword>
<organism evidence="2 3">
    <name type="scientific">Wenxinia saemankumensis</name>
    <dbReference type="NCBI Taxonomy" id="1447782"/>
    <lineage>
        <taxon>Bacteria</taxon>
        <taxon>Pseudomonadati</taxon>
        <taxon>Pseudomonadota</taxon>
        <taxon>Alphaproteobacteria</taxon>
        <taxon>Rhodobacterales</taxon>
        <taxon>Roseobacteraceae</taxon>
        <taxon>Wenxinia</taxon>
    </lineage>
</organism>
<evidence type="ECO:0000313" key="3">
    <source>
        <dbReference type="Proteomes" id="UP000184292"/>
    </source>
</evidence>
<keyword evidence="3" id="KW-1185">Reference proteome</keyword>
<reference evidence="2 3" key="1">
    <citation type="submission" date="2016-11" db="EMBL/GenBank/DDBJ databases">
        <authorList>
            <person name="Jaros S."/>
            <person name="Januszkiewicz K."/>
            <person name="Wedrychowicz H."/>
        </authorList>
    </citation>
    <scope>NUCLEOTIDE SEQUENCE [LARGE SCALE GENOMIC DNA]</scope>
    <source>
        <strain evidence="2 3">DSM 100565</strain>
    </source>
</reference>
<gene>
    <name evidence="2" type="ORF">SAMN05444417_2092</name>
</gene>
<proteinExistence type="predicted"/>
<evidence type="ECO:0000256" key="1">
    <source>
        <dbReference type="SAM" id="Phobius"/>
    </source>
</evidence>
<sequence>MARLVLFALFVLIAALAVMALLAATGRARTGARAADRTAATLPARQEDSMPGTIRTIAYAALLLLLTGVATGVIGGG</sequence>
<feature type="transmembrane region" description="Helical" evidence="1">
    <location>
        <begin position="58"/>
        <end position="76"/>
    </location>
</feature>
<dbReference type="EMBL" id="FQYO01000003">
    <property type="protein sequence ID" value="SHI87065.1"/>
    <property type="molecule type" value="Genomic_DNA"/>
</dbReference>
<dbReference type="AlphaFoldDB" id="A0A1M6ENI0"/>